<proteinExistence type="predicted"/>
<feature type="domain" description="Response regulatory" evidence="3">
    <location>
        <begin position="5"/>
        <end position="120"/>
    </location>
</feature>
<dbReference type="Pfam" id="PF00072">
    <property type="entry name" value="Response_reg"/>
    <property type="match status" value="1"/>
</dbReference>
<organism evidence="4 5">
    <name type="scientific">Candidatus Thermofonsia Clade 1 bacterium</name>
    <dbReference type="NCBI Taxonomy" id="2364210"/>
    <lineage>
        <taxon>Bacteria</taxon>
        <taxon>Bacillati</taxon>
        <taxon>Chloroflexota</taxon>
        <taxon>Candidatus Thermofontia</taxon>
        <taxon>Candidatus Thermofonsia Clade 1</taxon>
    </lineage>
</organism>
<dbReference type="CDD" id="cd00156">
    <property type="entry name" value="REC"/>
    <property type="match status" value="1"/>
</dbReference>
<dbReference type="GO" id="GO:0000160">
    <property type="term" value="P:phosphorelay signal transduction system"/>
    <property type="evidence" value="ECO:0007669"/>
    <property type="project" value="InterPro"/>
</dbReference>
<evidence type="ECO:0000313" key="5">
    <source>
        <dbReference type="Proteomes" id="UP000229681"/>
    </source>
</evidence>
<feature type="modified residue" description="4-aspartylphosphate" evidence="2">
    <location>
        <position position="55"/>
    </location>
</feature>
<name>A0A2M8PEY3_9CHLR</name>
<dbReference type="SUPFAM" id="SSF52172">
    <property type="entry name" value="CheY-like"/>
    <property type="match status" value="1"/>
</dbReference>
<gene>
    <name evidence="4" type="ORF">CUN49_07120</name>
</gene>
<evidence type="ECO:0000259" key="3">
    <source>
        <dbReference type="PROSITE" id="PS50110"/>
    </source>
</evidence>
<reference evidence="4 5" key="1">
    <citation type="submission" date="2017-11" db="EMBL/GenBank/DDBJ databases">
        <title>Evolution of Phototrophy in the Chloroflexi Phylum Driven by Horizontal Gene Transfer.</title>
        <authorList>
            <person name="Ward L.M."/>
            <person name="Hemp J."/>
            <person name="Shih P.M."/>
            <person name="Mcglynn S.E."/>
            <person name="Fischer W."/>
        </authorList>
    </citation>
    <scope>NUCLEOTIDE SEQUENCE [LARGE SCALE GENOMIC DNA]</scope>
    <source>
        <strain evidence="4">JP3_13</strain>
    </source>
</reference>
<dbReference type="InterPro" id="IPR050595">
    <property type="entry name" value="Bact_response_regulator"/>
</dbReference>
<dbReference type="EMBL" id="PGTM01000079">
    <property type="protein sequence ID" value="PJF36114.1"/>
    <property type="molecule type" value="Genomic_DNA"/>
</dbReference>
<dbReference type="SMART" id="SM00448">
    <property type="entry name" value="REC"/>
    <property type="match status" value="1"/>
</dbReference>
<comment type="caution">
    <text evidence="4">The sequence shown here is derived from an EMBL/GenBank/DDBJ whole genome shotgun (WGS) entry which is preliminary data.</text>
</comment>
<evidence type="ECO:0000256" key="1">
    <source>
        <dbReference type="ARBA" id="ARBA00022553"/>
    </source>
</evidence>
<dbReference type="PANTHER" id="PTHR44591:SF23">
    <property type="entry name" value="CHEY SUBFAMILY"/>
    <property type="match status" value="1"/>
</dbReference>
<dbReference type="Gene3D" id="3.40.50.2300">
    <property type="match status" value="1"/>
</dbReference>
<dbReference type="PROSITE" id="PS50110">
    <property type="entry name" value="RESPONSE_REGULATORY"/>
    <property type="match status" value="1"/>
</dbReference>
<evidence type="ECO:0000256" key="2">
    <source>
        <dbReference type="PROSITE-ProRule" id="PRU00169"/>
    </source>
</evidence>
<dbReference type="PANTHER" id="PTHR44591">
    <property type="entry name" value="STRESS RESPONSE REGULATOR PROTEIN 1"/>
    <property type="match status" value="1"/>
</dbReference>
<dbReference type="InterPro" id="IPR001789">
    <property type="entry name" value="Sig_transdc_resp-reg_receiver"/>
</dbReference>
<dbReference type="InterPro" id="IPR011006">
    <property type="entry name" value="CheY-like_superfamily"/>
</dbReference>
<sequence>MTVKYAIVADDELANREFMVRLMQMAGFEVHGAESGAQALAFAESVEKLTLALVDHQLPDARGVEIIPKLRAMHPESLLIMATMHDHRELIDEAFSIGTDIFLVKPHGFMELFRRVQEAAGNYESLRRIIMDQYGPRPYRGAATKRVTS</sequence>
<dbReference type="AlphaFoldDB" id="A0A2M8PEY3"/>
<keyword evidence="1 2" id="KW-0597">Phosphoprotein</keyword>
<protein>
    <recommendedName>
        <fullName evidence="3">Response regulatory domain-containing protein</fullName>
    </recommendedName>
</protein>
<dbReference type="Proteomes" id="UP000229681">
    <property type="component" value="Unassembled WGS sequence"/>
</dbReference>
<accession>A0A2M8PEY3</accession>
<evidence type="ECO:0000313" key="4">
    <source>
        <dbReference type="EMBL" id="PJF36114.1"/>
    </source>
</evidence>